<comment type="catalytic activity">
    <reaction evidence="1 8">
        <text>GTP + H2O = 7,8-dihydroneopterin 3'-triphosphate + formate + H(+)</text>
        <dbReference type="Rhea" id="RHEA:17473"/>
        <dbReference type="ChEBI" id="CHEBI:15377"/>
        <dbReference type="ChEBI" id="CHEBI:15378"/>
        <dbReference type="ChEBI" id="CHEBI:15740"/>
        <dbReference type="ChEBI" id="CHEBI:37565"/>
        <dbReference type="ChEBI" id="CHEBI:58462"/>
        <dbReference type="EC" id="3.5.4.16"/>
    </reaction>
</comment>
<comment type="similarity">
    <text evidence="3 8">Belongs to the GTP cyclohydrolase I family.</text>
</comment>
<dbReference type="Proteomes" id="UP000539313">
    <property type="component" value="Unassembled WGS sequence"/>
</dbReference>
<keyword evidence="11" id="KW-1185">Reference proteome</keyword>
<dbReference type="Gene3D" id="2.170.16.10">
    <property type="entry name" value="Hedgehog/Intein (Hint) domain"/>
    <property type="match status" value="1"/>
</dbReference>
<dbReference type="AlphaFoldDB" id="A0A7W3MTB9"/>
<dbReference type="InterPro" id="IPR043134">
    <property type="entry name" value="GTP-CH-I_N"/>
</dbReference>
<dbReference type="GO" id="GO:0006730">
    <property type="term" value="P:one-carbon metabolic process"/>
    <property type="evidence" value="ECO:0007669"/>
    <property type="project" value="UniProtKB-UniRule"/>
</dbReference>
<name>A0A7W3MTB9_9ACTN</name>
<dbReference type="InterPro" id="IPR006141">
    <property type="entry name" value="Intein_N"/>
</dbReference>
<dbReference type="InterPro" id="IPR018234">
    <property type="entry name" value="GTP_CycHdrlase_I_CS"/>
</dbReference>
<dbReference type="GO" id="GO:0003934">
    <property type="term" value="F:GTP cyclohydrolase I activity"/>
    <property type="evidence" value="ECO:0007669"/>
    <property type="project" value="UniProtKB-UniRule"/>
</dbReference>
<evidence type="ECO:0000256" key="5">
    <source>
        <dbReference type="ARBA" id="ARBA00022801"/>
    </source>
</evidence>
<dbReference type="InterPro" id="IPR036844">
    <property type="entry name" value="Hint_dom_sf"/>
</dbReference>
<keyword evidence="5 8" id="KW-0378">Hydrolase</keyword>
<evidence type="ECO:0000259" key="9">
    <source>
        <dbReference type="SMART" id="SM00306"/>
    </source>
</evidence>
<dbReference type="InterPro" id="IPR003587">
    <property type="entry name" value="Hint_dom_N"/>
</dbReference>
<keyword evidence="4 8" id="KW-0554">One-carbon metabolism</keyword>
<dbReference type="Gene3D" id="3.10.28.10">
    <property type="entry name" value="Homing endonucleases"/>
    <property type="match status" value="1"/>
</dbReference>
<dbReference type="EMBL" id="JACJII010000001">
    <property type="protein sequence ID" value="MBA9001508.1"/>
    <property type="molecule type" value="Genomic_DNA"/>
</dbReference>
<accession>A0A7W3MTB9</accession>
<feature type="binding site" evidence="8">
    <location>
        <position position="490"/>
    </location>
    <ligand>
        <name>Zn(2+)</name>
        <dbReference type="ChEBI" id="CHEBI:29105"/>
    </ligand>
</feature>
<dbReference type="Gene3D" id="3.30.1130.10">
    <property type="match status" value="1"/>
</dbReference>
<gene>
    <name evidence="8" type="primary">folE</name>
    <name evidence="10" type="ORF">HNR21_000390</name>
</gene>
<dbReference type="PANTHER" id="PTHR11109:SF7">
    <property type="entry name" value="GTP CYCLOHYDROLASE 1"/>
    <property type="match status" value="1"/>
</dbReference>
<evidence type="ECO:0000256" key="1">
    <source>
        <dbReference type="ARBA" id="ARBA00001052"/>
    </source>
</evidence>
<dbReference type="InterPro" id="IPR020602">
    <property type="entry name" value="GTP_CycHdrlase_I_dom"/>
</dbReference>
<comment type="caution">
    <text evidence="10">The sequence shown here is derived from an EMBL/GenBank/DDBJ whole genome shotgun (WGS) entry which is preliminary data.</text>
</comment>
<dbReference type="GO" id="GO:0008270">
    <property type="term" value="F:zinc ion binding"/>
    <property type="evidence" value="ECO:0007669"/>
    <property type="project" value="UniProtKB-UniRule"/>
</dbReference>
<dbReference type="PROSITE" id="PS00860">
    <property type="entry name" value="GTP_CYCLOHYDROL_1_2"/>
    <property type="match status" value="1"/>
</dbReference>
<dbReference type="EC" id="3.5.4.16" evidence="8"/>
<evidence type="ECO:0000256" key="7">
    <source>
        <dbReference type="ARBA" id="ARBA00023000"/>
    </source>
</evidence>
<dbReference type="FunFam" id="1.10.286.10:FF:000001">
    <property type="entry name" value="GTP cyclohydrolase 1"/>
    <property type="match status" value="1"/>
</dbReference>
<dbReference type="CDD" id="cd00081">
    <property type="entry name" value="Hint"/>
    <property type="match status" value="1"/>
</dbReference>
<dbReference type="UniPathway" id="UPA00848">
    <property type="reaction ID" value="UER00151"/>
</dbReference>
<dbReference type="GO" id="GO:0016539">
    <property type="term" value="P:intein-mediated protein splicing"/>
    <property type="evidence" value="ECO:0007669"/>
    <property type="project" value="InterPro"/>
</dbReference>
<dbReference type="SUPFAM" id="SSF55620">
    <property type="entry name" value="Tetrahydrobiopterin biosynthesis enzymes-like"/>
    <property type="match status" value="2"/>
</dbReference>
<dbReference type="PANTHER" id="PTHR11109">
    <property type="entry name" value="GTP CYCLOHYDROLASE I"/>
    <property type="match status" value="1"/>
</dbReference>
<evidence type="ECO:0000256" key="4">
    <source>
        <dbReference type="ARBA" id="ARBA00022563"/>
    </source>
</evidence>
<keyword evidence="8" id="KW-0479">Metal-binding</keyword>
<dbReference type="InterPro" id="IPR027434">
    <property type="entry name" value="Homing_endonucl"/>
</dbReference>
<dbReference type="HAMAP" id="MF_00223">
    <property type="entry name" value="FolE"/>
    <property type="match status" value="1"/>
</dbReference>
<dbReference type="InterPro" id="IPR001474">
    <property type="entry name" value="GTP_CycHdrlase_I"/>
</dbReference>
<feature type="binding site" evidence="8">
    <location>
        <position position="420"/>
    </location>
    <ligand>
        <name>Zn(2+)</name>
        <dbReference type="ChEBI" id="CHEBI:29105"/>
    </ligand>
</feature>
<dbReference type="FunFam" id="3.30.1130.10:FF:000001">
    <property type="entry name" value="GTP cyclohydrolase 1"/>
    <property type="match status" value="1"/>
</dbReference>
<keyword evidence="6" id="KW-0068">Autocatalytic cleavage</keyword>
<keyword evidence="8" id="KW-0342">GTP-binding</keyword>
<dbReference type="GO" id="GO:0046654">
    <property type="term" value="P:tetrahydrofolate biosynthetic process"/>
    <property type="evidence" value="ECO:0007669"/>
    <property type="project" value="UniProtKB-UniRule"/>
</dbReference>
<feature type="domain" description="Hint" evidence="9">
    <location>
        <begin position="90"/>
        <end position="181"/>
    </location>
</feature>
<dbReference type="GO" id="GO:0005525">
    <property type="term" value="F:GTP binding"/>
    <property type="evidence" value="ECO:0007669"/>
    <property type="project" value="UniProtKB-KW"/>
</dbReference>
<comment type="subunit">
    <text evidence="8">Homopolymer.</text>
</comment>
<keyword evidence="8" id="KW-0862">Zinc</keyword>
<dbReference type="Gene3D" id="1.10.286.10">
    <property type="match status" value="1"/>
</dbReference>
<reference evidence="10 11" key="1">
    <citation type="submission" date="2020-08" db="EMBL/GenBank/DDBJ databases">
        <title>Sequencing the genomes of 1000 actinobacteria strains.</title>
        <authorList>
            <person name="Klenk H.-P."/>
        </authorList>
    </citation>
    <scope>NUCLEOTIDE SEQUENCE [LARGE SCALE GENOMIC DNA]</scope>
    <source>
        <strain evidence="10 11">DSM 45823</strain>
    </source>
</reference>
<dbReference type="InterPro" id="IPR043133">
    <property type="entry name" value="GTP-CH-I_C/QueF"/>
</dbReference>
<feature type="binding site" evidence="8">
    <location>
        <position position="417"/>
    </location>
    <ligand>
        <name>Zn(2+)</name>
        <dbReference type="ChEBI" id="CHEBI:29105"/>
    </ligand>
</feature>
<dbReference type="SUPFAM" id="SSF51294">
    <property type="entry name" value="Hedgehog/intein (Hint) domain"/>
    <property type="match status" value="1"/>
</dbReference>
<keyword evidence="8" id="KW-0547">Nucleotide-binding</keyword>
<dbReference type="GO" id="GO:0005737">
    <property type="term" value="C:cytoplasm"/>
    <property type="evidence" value="ECO:0007669"/>
    <property type="project" value="TreeGrafter"/>
</dbReference>
<evidence type="ECO:0000313" key="11">
    <source>
        <dbReference type="Proteomes" id="UP000539313"/>
    </source>
</evidence>
<organism evidence="10 11">
    <name type="scientific">Thermomonospora cellulosilytica</name>
    <dbReference type="NCBI Taxonomy" id="1411118"/>
    <lineage>
        <taxon>Bacteria</taxon>
        <taxon>Bacillati</taxon>
        <taxon>Actinomycetota</taxon>
        <taxon>Actinomycetes</taxon>
        <taxon>Streptosporangiales</taxon>
        <taxon>Thermomonosporaceae</taxon>
        <taxon>Thermomonospora</taxon>
    </lineage>
</organism>
<keyword evidence="7" id="KW-0651">Protein splicing</keyword>
<dbReference type="PROSITE" id="PS50817">
    <property type="entry name" value="INTEIN_N_TER"/>
    <property type="match status" value="1"/>
</dbReference>
<proteinExistence type="inferred from homology"/>
<dbReference type="Pfam" id="PF01227">
    <property type="entry name" value="GTP_cyclohydroI"/>
    <property type="match status" value="2"/>
</dbReference>
<evidence type="ECO:0000256" key="6">
    <source>
        <dbReference type="ARBA" id="ARBA00022813"/>
    </source>
</evidence>
<evidence type="ECO:0000256" key="3">
    <source>
        <dbReference type="ARBA" id="ARBA00008085"/>
    </source>
</evidence>
<comment type="pathway">
    <text evidence="2 8">Cofactor biosynthesis; 7,8-dihydroneopterin triphosphate biosynthesis; 7,8-dihydroneopterin triphosphate from GTP: step 1/1.</text>
</comment>
<evidence type="ECO:0000256" key="8">
    <source>
        <dbReference type="HAMAP-Rule" id="MF_00223"/>
    </source>
</evidence>
<dbReference type="SMART" id="SM00306">
    <property type="entry name" value="HintN"/>
    <property type="match status" value="1"/>
</dbReference>
<dbReference type="NCBIfam" id="NF006826">
    <property type="entry name" value="PRK09347.1-3"/>
    <property type="match status" value="1"/>
</dbReference>
<protein>
    <recommendedName>
        <fullName evidence="8">GTP cyclohydrolase 1</fullName>
        <ecNumber evidence="8">3.5.4.16</ecNumber>
    </recommendedName>
    <alternativeName>
        <fullName evidence="8">GTP cyclohydrolase I</fullName>
        <shortName evidence="8">GTP-CH-I</shortName>
    </alternativeName>
</protein>
<sequence length="531" mass="59275">MTDPYDEDAPIRIDPPGFDHERIERAVREILIGIGEDPDRDGLLETPARVARAFAEQFAGLRQRPEEVLNKVFEADHDEMVLVKDIEVYSTCVPSRQTVNAVGGRKRAADVRVGDELYTLVDGEVRTTAVTRISSREVRELVEVVTEKGVFKVTPDHPVATPEGWREAKDVAGLFIEWTPPRKLCRKRPAIVYGHDFGYLVGTICADGTVGKNYVSLVVNDQEYAKKFAEAVRRSLGFDAQIEAVSRPSGFTGLDTPGYRVRVVSSYLADLVRQYVGGDAHHMRQRFPRVVLRDVETFRGFLDGYIDGDGCRSARSGGSTILGGNVPFLEDLAQIIGARFTPSTGSRSALWVADSWFRRHGFRAEYDHPSRLVESEWAKVLQVRPVHATGTKPYTVYSFKCDPHPTFLINGHLTHNCEHHLVPFHGLAHVGYTPNEKGQITGLSKLARLVDVYARRPQVQERLTSQIADALMRVLEPRGVIVVIEAEHLCMTMRGVRKPGARTVTSAVRGDFREYAETRAEAMSLILGRSS</sequence>
<evidence type="ECO:0000313" key="10">
    <source>
        <dbReference type="EMBL" id="MBA9001508.1"/>
    </source>
</evidence>
<evidence type="ECO:0000256" key="2">
    <source>
        <dbReference type="ARBA" id="ARBA00005080"/>
    </source>
</evidence>
<dbReference type="GO" id="GO:0006729">
    <property type="term" value="P:tetrahydrobiopterin biosynthetic process"/>
    <property type="evidence" value="ECO:0007669"/>
    <property type="project" value="TreeGrafter"/>
</dbReference>